<dbReference type="PROSITE" id="PS51309">
    <property type="entry name" value="PABC"/>
    <property type="match status" value="1"/>
</dbReference>
<dbReference type="SMART" id="SM00361">
    <property type="entry name" value="RRM_1"/>
    <property type="match status" value="4"/>
</dbReference>
<dbReference type="SUPFAM" id="SSF63570">
    <property type="entry name" value="PABC (PABP) domain"/>
    <property type="match status" value="1"/>
</dbReference>
<dbReference type="AlphaFoldDB" id="A0A9P8P580"/>
<keyword evidence="10 13" id="KW-0694">RNA-binding</keyword>
<dbReference type="PROSITE" id="PS50102">
    <property type="entry name" value="RRM"/>
    <property type="match status" value="4"/>
</dbReference>
<evidence type="ECO:0000256" key="10">
    <source>
        <dbReference type="ARBA" id="ARBA00022884"/>
    </source>
</evidence>
<dbReference type="Proteomes" id="UP000769157">
    <property type="component" value="Unassembled WGS sequence"/>
</dbReference>
<evidence type="ECO:0000259" key="17">
    <source>
        <dbReference type="PROSITE" id="PS51309"/>
    </source>
</evidence>
<dbReference type="InterPro" id="IPR003954">
    <property type="entry name" value="RRM_euk-type"/>
</dbReference>
<dbReference type="InterPro" id="IPR012677">
    <property type="entry name" value="Nucleotide-bd_a/b_plait_sf"/>
</dbReference>
<dbReference type="FunFam" id="3.30.70.330:FF:000211">
    <property type="entry name" value="Polyadenylate-binding protein"/>
    <property type="match status" value="1"/>
</dbReference>
<evidence type="ECO:0000256" key="6">
    <source>
        <dbReference type="ARBA" id="ARBA00022664"/>
    </source>
</evidence>
<accession>A0A9P8P580</accession>
<comment type="similarity">
    <text evidence="3 14">Belongs to the polyadenylate-binding protein type-1 family.</text>
</comment>
<protein>
    <recommendedName>
        <fullName evidence="14">Polyadenylate-binding protein</fullName>
        <shortName evidence="14">PABP</shortName>
    </recommendedName>
</protein>
<dbReference type="GO" id="GO:0051028">
    <property type="term" value="P:mRNA transport"/>
    <property type="evidence" value="ECO:0007669"/>
    <property type="project" value="UniProtKB-KW"/>
</dbReference>
<dbReference type="FunFam" id="3.30.70.330:FF:000648">
    <property type="entry name" value="Polyadenylate-binding protein"/>
    <property type="match status" value="1"/>
</dbReference>
<evidence type="ECO:0000256" key="11">
    <source>
        <dbReference type="ARBA" id="ARBA00023242"/>
    </source>
</evidence>
<dbReference type="NCBIfam" id="TIGR01628">
    <property type="entry name" value="PABP-1234"/>
    <property type="match status" value="1"/>
</dbReference>
<keyword evidence="8" id="KW-0509">mRNA transport</keyword>
<reference evidence="18" key="2">
    <citation type="submission" date="2021-01" db="EMBL/GenBank/DDBJ databases">
        <authorList>
            <person name="Schikora-Tamarit M.A."/>
        </authorList>
    </citation>
    <scope>NUCLEOTIDE SEQUENCE</scope>
    <source>
        <strain evidence="18">CBS6075</strain>
    </source>
</reference>
<organism evidence="18 19">
    <name type="scientific">Ogataea philodendri</name>
    <dbReference type="NCBI Taxonomy" id="1378263"/>
    <lineage>
        <taxon>Eukaryota</taxon>
        <taxon>Fungi</taxon>
        <taxon>Dikarya</taxon>
        <taxon>Ascomycota</taxon>
        <taxon>Saccharomycotina</taxon>
        <taxon>Pichiomycetes</taxon>
        <taxon>Pichiales</taxon>
        <taxon>Pichiaceae</taxon>
        <taxon>Ogataea</taxon>
    </lineage>
</organism>
<keyword evidence="9" id="KW-0810">Translation regulation</keyword>
<dbReference type="PANTHER" id="PTHR24012">
    <property type="entry name" value="RNA BINDING PROTEIN"/>
    <property type="match status" value="1"/>
</dbReference>
<dbReference type="RefSeq" id="XP_046060686.1">
    <property type="nucleotide sequence ID" value="XM_046204664.1"/>
</dbReference>
<dbReference type="FunFam" id="3.30.70.330:FF:000003">
    <property type="entry name" value="Polyadenylate-binding protein"/>
    <property type="match status" value="1"/>
</dbReference>
<feature type="region of interest" description="Disordered" evidence="15">
    <location>
        <begin position="1"/>
        <end position="43"/>
    </location>
</feature>
<name>A0A9P8P580_9ASCO</name>
<feature type="domain" description="RRM" evidence="16">
    <location>
        <begin position="135"/>
        <end position="212"/>
    </location>
</feature>
<dbReference type="CDD" id="cd12379">
    <property type="entry name" value="RRM2_I_PABPs"/>
    <property type="match status" value="1"/>
</dbReference>
<keyword evidence="5 14" id="KW-0963">Cytoplasm</keyword>
<evidence type="ECO:0000313" key="19">
    <source>
        <dbReference type="Proteomes" id="UP000769157"/>
    </source>
</evidence>
<evidence type="ECO:0000256" key="13">
    <source>
        <dbReference type="PROSITE-ProRule" id="PRU00176"/>
    </source>
</evidence>
<evidence type="ECO:0000256" key="3">
    <source>
        <dbReference type="ARBA" id="ARBA00008557"/>
    </source>
</evidence>
<evidence type="ECO:0000256" key="12">
    <source>
        <dbReference type="ARBA" id="ARBA00024761"/>
    </source>
</evidence>
<dbReference type="GO" id="GO:0003723">
    <property type="term" value="F:RNA binding"/>
    <property type="evidence" value="ECO:0007669"/>
    <property type="project" value="UniProtKB-UniRule"/>
</dbReference>
<dbReference type="GO" id="GO:0005634">
    <property type="term" value="C:nucleus"/>
    <property type="evidence" value="ECO:0007669"/>
    <property type="project" value="UniProtKB-SubCell"/>
</dbReference>
<dbReference type="OrthoDB" id="19742at2759"/>
<keyword evidence="4" id="KW-0813">Transport</keyword>
<dbReference type="GO" id="GO:0010494">
    <property type="term" value="C:cytoplasmic stress granule"/>
    <property type="evidence" value="ECO:0007669"/>
    <property type="project" value="UniProtKB-ARBA"/>
</dbReference>
<dbReference type="InterPro" id="IPR034364">
    <property type="entry name" value="PABP_RRM1"/>
</dbReference>
<feature type="compositionally biased region" description="Low complexity" evidence="15">
    <location>
        <begin position="20"/>
        <end position="40"/>
    </location>
</feature>
<dbReference type="GO" id="GO:0006417">
    <property type="term" value="P:regulation of translation"/>
    <property type="evidence" value="ECO:0007669"/>
    <property type="project" value="UniProtKB-KW"/>
</dbReference>
<feature type="domain" description="RRM" evidence="16">
    <location>
        <begin position="228"/>
        <end position="305"/>
    </location>
</feature>
<keyword evidence="19" id="KW-1185">Reference proteome</keyword>
<feature type="domain" description="PABC" evidence="17">
    <location>
        <begin position="544"/>
        <end position="625"/>
    </location>
</feature>
<feature type="compositionally biased region" description="Low complexity" evidence="15">
    <location>
        <begin position="516"/>
        <end position="534"/>
    </location>
</feature>
<comment type="function">
    <text evidence="12">Binds the poly(A) tail of mRNA. Appears to be an important mediator of the multiple roles of the poly(A) tail in mRNA biogenesis, stability and translation. In the nucleus, involved in both mRNA cleavage and polyadenylation. Is also required for efficient mRNA export to the cytoplasm. Acts in concert with a poly(A)-specific nuclease (PAN) to affect poly(A) tail shortening, which may occur concomitantly with either nucleocytoplasmic mRNA transport or translational initiation. In the cytoplasm, stimulates translation initiation and regulates mRNA decay through translation termination-coupled poly(A) shortening, probably mediated by PAN.</text>
</comment>
<comment type="caution">
    <text evidence="18">The sequence shown here is derived from an EMBL/GenBank/DDBJ whole genome shotgun (WGS) entry which is preliminary data.</text>
</comment>
<dbReference type="InterPro" id="IPR006515">
    <property type="entry name" value="PABP_1234"/>
</dbReference>
<dbReference type="CDD" id="cd12378">
    <property type="entry name" value="RRM1_I_PABPs"/>
    <property type="match status" value="1"/>
</dbReference>
<keyword evidence="6" id="KW-0507">mRNA processing</keyword>
<gene>
    <name evidence="18" type="ORF">OGAPHI_003667</name>
</gene>
<evidence type="ECO:0000259" key="16">
    <source>
        <dbReference type="PROSITE" id="PS50102"/>
    </source>
</evidence>
<comment type="subcellular location">
    <subcellularLocation>
        <location evidence="2 14">Cytoplasm</location>
    </subcellularLocation>
    <subcellularLocation>
        <location evidence="1">Nucleus</location>
    </subcellularLocation>
</comment>
<dbReference type="Gene3D" id="3.30.70.330">
    <property type="match status" value="4"/>
</dbReference>
<feature type="domain" description="RRM" evidence="16">
    <location>
        <begin position="47"/>
        <end position="125"/>
    </location>
</feature>
<reference evidence="18" key="1">
    <citation type="journal article" date="2021" name="Open Biol.">
        <title>Shared evolutionary footprints suggest mitochondrial oxidative damage underlies multiple complex I losses in fungi.</title>
        <authorList>
            <person name="Schikora-Tamarit M.A."/>
            <person name="Marcet-Houben M."/>
            <person name="Nosek J."/>
            <person name="Gabaldon T."/>
        </authorList>
    </citation>
    <scope>NUCLEOTIDE SEQUENCE</scope>
    <source>
        <strain evidence="18">CBS6075</strain>
    </source>
</reference>
<evidence type="ECO:0000256" key="2">
    <source>
        <dbReference type="ARBA" id="ARBA00004496"/>
    </source>
</evidence>
<dbReference type="SUPFAM" id="SSF54928">
    <property type="entry name" value="RNA-binding domain, RBD"/>
    <property type="match status" value="2"/>
</dbReference>
<proteinExistence type="inferred from homology"/>
<evidence type="ECO:0000256" key="8">
    <source>
        <dbReference type="ARBA" id="ARBA00022816"/>
    </source>
</evidence>
<evidence type="ECO:0000256" key="1">
    <source>
        <dbReference type="ARBA" id="ARBA00004123"/>
    </source>
</evidence>
<dbReference type="SMART" id="SM00517">
    <property type="entry name" value="PolyA"/>
    <property type="match status" value="1"/>
</dbReference>
<dbReference type="EMBL" id="JAEUBE010000295">
    <property type="protein sequence ID" value="KAH3665482.1"/>
    <property type="molecule type" value="Genomic_DNA"/>
</dbReference>
<dbReference type="Gene3D" id="1.10.1900.10">
    <property type="entry name" value="c-terminal domain of poly(a) binding protein"/>
    <property type="match status" value="1"/>
</dbReference>
<evidence type="ECO:0000256" key="7">
    <source>
        <dbReference type="ARBA" id="ARBA00022737"/>
    </source>
</evidence>
<evidence type="ECO:0000256" key="5">
    <source>
        <dbReference type="ARBA" id="ARBA00022490"/>
    </source>
</evidence>
<dbReference type="CDD" id="cd12380">
    <property type="entry name" value="RRM3_I_PABPs"/>
    <property type="match status" value="1"/>
</dbReference>
<evidence type="ECO:0000256" key="9">
    <source>
        <dbReference type="ARBA" id="ARBA00022845"/>
    </source>
</evidence>
<evidence type="ECO:0000256" key="4">
    <source>
        <dbReference type="ARBA" id="ARBA00022448"/>
    </source>
</evidence>
<feature type="region of interest" description="Disordered" evidence="15">
    <location>
        <begin position="516"/>
        <end position="543"/>
    </location>
</feature>
<dbReference type="InterPro" id="IPR045305">
    <property type="entry name" value="RRM2_I_PABPs"/>
</dbReference>
<feature type="domain" description="RRM" evidence="16">
    <location>
        <begin position="331"/>
        <end position="408"/>
    </location>
</feature>
<dbReference type="GO" id="GO:0006397">
    <property type="term" value="P:mRNA processing"/>
    <property type="evidence" value="ECO:0007669"/>
    <property type="project" value="UniProtKB-KW"/>
</dbReference>
<dbReference type="InterPro" id="IPR002004">
    <property type="entry name" value="PABP_HYD_C"/>
</dbReference>
<dbReference type="GeneID" id="70235632"/>
<evidence type="ECO:0000256" key="14">
    <source>
        <dbReference type="RuleBase" id="RU362004"/>
    </source>
</evidence>
<dbReference type="FunFam" id="3.30.70.330:FF:000520">
    <property type="entry name" value="Polyadenylate-binding protein"/>
    <property type="match status" value="1"/>
</dbReference>
<dbReference type="InterPro" id="IPR000504">
    <property type="entry name" value="RRM_dom"/>
</dbReference>
<dbReference type="InterPro" id="IPR035979">
    <property type="entry name" value="RBD_domain_sf"/>
</dbReference>
<evidence type="ECO:0000256" key="15">
    <source>
        <dbReference type="SAM" id="MobiDB-lite"/>
    </source>
</evidence>
<dbReference type="CDD" id="cd12381">
    <property type="entry name" value="RRM4_I_PABPs"/>
    <property type="match status" value="1"/>
</dbReference>
<dbReference type="Pfam" id="PF00658">
    <property type="entry name" value="MLLE"/>
    <property type="match status" value="1"/>
</dbReference>
<keyword evidence="7" id="KW-0677">Repeat</keyword>
<dbReference type="Pfam" id="PF00076">
    <property type="entry name" value="RRM_1"/>
    <property type="match status" value="4"/>
</dbReference>
<dbReference type="InterPro" id="IPR036053">
    <property type="entry name" value="PABP-dom"/>
</dbReference>
<evidence type="ECO:0000313" key="18">
    <source>
        <dbReference type="EMBL" id="KAH3665482.1"/>
    </source>
</evidence>
<dbReference type="SMART" id="SM00360">
    <property type="entry name" value="RRM"/>
    <property type="match status" value="4"/>
</dbReference>
<keyword evidence="11" id="KW-0539">Nucleus</keyword>
<sequence>MSAAEINGLTEKTDKLSVNEPTATETPATTAEESSAAESTQNSETLASLYVGELDPSVTESDLFEVFSPIGQVSTIRVCRDAVSKQSLGYGYVNYQSHEDGEKALEELNYTPIKGKACRIMWSQRDPSFRRNGSGNIFIKNLHPAIDNKTLHDTFSAFGKILSCKIATDENGNSKGFGFVHYEDSESAQAAIENVNGMLLNDHEVYVAHHLAKKDRQSKMRELIANYTNVYVKNINLSWDEAKLKETFAPFGTISSLFLNKDESGKSRGFGFVNFESHEDAAKAVAELNDKEIDGQKLYVGRAQKKSERLESLKHQYESARQEQLNKYQGFNLFVKNLDETIDDAKLEEEFKPYGTITSAKVMFDDSGKSKGFGFVCYSSPEEATKAITEMHQRMVAGKPLYVALAQRKEVRRSQLSQQIQARNQMRMQQAAAQGGMGQFVAPMFYGQNPGFLPGAPRGAPFGAPGQQMMMQQGIPRPGQGVPVNPGQFRVGPNNQPVPMYMQPVFNEYPQNGRVPQQRYYQGRPGQQGPQAGQQGRGKREEGAAPTLAQVLPQFPPEQQKRMLGEELYPLIVATGKAQDPEAAGKITGMMLEMDNQQILALLEDRDLFNSQFDEALSAYEEYKNKEASA</sequence>